<dbReference type="HOGENOM" id="CLU_3066965_0_0_4"/>
<feature type="compositionally biased region" description="Basic and acidic residues" evidence="1">
    <location>
        <begin position="8"/>
        <end position="18"/>
    </location>
</feature>
<accession>H3KEX1</accession>
<feature type="region of interest" description="Disordered" evidence="1">
    <location>
        <begin position="1"/>
        <end position="20"/>
    </location>
</feature>
<dbReference type="EMBL" id="AFBQ01000178">
    <property type="protein sequence ID" value="EHY31334.1"/>
    <property type="molecule type" value="Genomic_DNA"/>
</dbReference>
<dbReference type="AlphaFoldDB" id="H3KEX1"/>
<dbReference type="Proteomes" id="UP000004956">
    <property type="component" value="Unassembled WGS sequence"/>
</dbReference>
<evidence type="ECO:0000313" key="3">
    <source>
        <dbReference type="Proteomes" id="UP000004956"/>
    </source>
</evidence>
<reference evidence="2 3" key="1">
    <citation type="submission" date="2011-11" db="EMBL/GenBank/DDBJ databases">
        <authorList>
            <person name="Weinstock G."/>
            <person name="Sodergren E."/>
            <person name="Clifton S."/>
            <person name="Fulton L."/>
            <person name="Fulton B."/>
            <person name="Courtney L."/>
            <person name="Fronick C."/>
            <person name="Harrison M."/>
            <person name="Strong C."/>
            <person name="Farmer C."/>
            <person name="Delahaunty K."/>
            <person name="Markovic C."/>
            <person name="Hall O."/>
            <person name="Minx P."/>
            <person name="Tomlinson C."/>
            <person name="Mitreva M."/>
            <person name="Hou S."/>
            <person name="Chen J."/>
            <person name="Wollam A."/>
            <person name="Pepin K.H."/>
            <person name="Johnson M."/>
            <person name="Bhonagiri V."/>
            <person name="Zhang X."/>
            <person name="Suruliraj S."/>
            <person name="Warren W."/>
            <person name="Chinwalla A."/>
            <person name="Mardis E.R."/>
            <person name="Wilson R.K."/>
        </authorList>
    </citation>
    <scope>NUCLEOTIDE SEQUENCE [LARGE SCALE GENOMIC DNA]</scope>
    <source>
        <strain evidence="2 3">YIT 11816</strain>
    </source>
</reference>
<keyword evidence="3" id="KW-1185">Reference proteome</keyword>
<sequence>MWPAGGRQSRDFGFDRKRTQAGAGAQVFARQSWALMGDEVPKLLQEASPGKTG</sequence>
<protein>
    <submittedName>
        <fullName evidence="2">Uncharacterized protein</fullName>
    </submittedName>
</protein>
<comment type="caution">
    <text evidence="2">The sequence shown here is derived from an EMBL/GenBank/DDBJ whole genome shotgun (WGS) entry which is preliminary data.</text>
</comment>
<evidence type="ECO:0000313" key="2">
    <source>
        <dbReference type="EMBL" id="EHY31334.1"/>
    </source>
</evidence>
<evidence type="ECO:0000256" key="1">
    <source>
        <dbReference type="SAM" id="MobiDB-lite"/>
    </source>
</evidence>
<gene>
    <name evidence="2" type="ORF">HMPREF9440_01286</name>
</gene>
<organism evidence="2 3">
    <name type="scientific">Sutterella parvirubra YIT 11816</name>
    <dbReference type="NCBI Taxonomy" id="762967"/>
    <lineage>
        <taxon>Bacteria</taxon>
        <taxon>Pseudomonadati</taxon>
        <taxon>Pseudomonadota</taxon>
        <taxon>Betaproteobacteria</taxon>
        <taxon>Burkholderiales</taxon>
        <taxon>Sutterellaceae</taxon>
        <taxon>Sutterella</taxon>
    </lineage>
</organism>
<name>H3KEX1_9BURK</name>
<proteinExistence type="predicted"/>